<dbReference type="EMBL" id="JAUTWS010000017">
    <property type="protein sequence ID" value="MDO9710390.1"/>
    <property type="molecule type" value="Genomic_DNA"/>
</dbReference>
<dbReference type="SUPFAM" id="SSF51161">
    <property type="entry name" value="Trimeric LpxA-like enzymes"/>
    <property type="match status" value="1"/>
</dbReference>
<evidence type="ECO:0000313" key="8">
    <source>
        <dbReference type="Proteomes" id="UP001243009"/>
    </source>
</evidence>
<dbReference type="PIRSF" id="PIRSF000441">
    <property type="entry name" value="CysE"/>
    <property type="match status" value="1"/>
</dbReference>
<evidence type="ECO:0000256" key="1">
    <source>
        <dbReference type="ARBA" id="ARBA00007274"/>
    </source>
</evidence>
<comment type="similarity">
    <text evidence="1 5">Belongs to the transferase hexapeptide repeat family.</text>
</comment>
<dbReference type="PROSITE" id="PS00101">
    <property type="entry name" value="HEXAPEP_TRANSFERASES"/>
    <property type="match status" value="1"/>
</dbReference>
<accession>A0ABT9E2S0</accession>
<dbReference type="InterPro" id="IPR011004">
    <property type="entry name" value="Trimer_LpxA-like_sf"/>
</dbReference>
<proteinExistence type="inferred from homology"/>
<dbReference type="InterPro" id="IPR001451">
    <property type="entry name" value="Hexapep"/>
</dbReference>
<dbReference type="InterPro" id="IPR018357">
    <property type="entry name" value="Hexapep_transf_CS"/>
</dbReference>
<organism evidence="7 8">
    <name type="scientific">Paracraurococcus lichenis</name>
    <dbReference type="NCBI Taxonomy" id="3064888"/>
    <lineage>
        <taxon>Bacteria</taxon>
        <taxon>Pseudomonadati</taxon>
        <taxon>Pseudomonadota</taxon>
        <taxon>Alphaproteobacteria</taxon>
        <taxon>Acetobacterales</taxon>
        <taxon>Roseomonadaceae</taxon>
        <taxon>Paracraurococcus</taxon>
    </lineage>
</organism>
<dbReference type="Proteomes" id="UP001243009">
    <property type="component" value="Unassembled WGS sequence"/>
</dbReference>
<evidence type="ECO:0000256" key="5">
    <source>
        <dbReference type="PIRNR" id="PIRNR000441"/>
    </source>
</evidence>
<keyword evidence="6" id="KW-0812">Transmembrane</keyword>
<dbReference type="EC" id="2.3.1.30" evidence="5"/>
<evidence type="ECO:0000256" key="2">
    <source>
        <dbReference type="ARBA" id="ARBA00022679"/>
    </source>
</evidence>
<sequence>MRVWMREYLEDVDRYRRYCPNISRLALIVLNQGLWALLQYRIAHSLYASRLPPTIKGALLVLCVIWQKVVEISTGIEIPYRATIGPGFYIGHFGNIILHPDVIIGKMCNISQGVTLGISGRGERRGVPVLGDRVYLGANAILAGKLEVGDDAVIAANSLITRDVPQKAVMVGNPAQIVSYKGSADYLSA</sequence>
<keyword evidence="6" id="KW-1133">Transmembrane helix</keyword>
<keyword evidence="2 5" id="KW-0808">Transferase</keyword>
<dbReference type="CDD" id="cd03354">
    <property type="entry name" value="LbH_SAT"/>
    <property type="match status" value="1"/>
</dbReference>
<comment type="catalytic activity">
    <reaction evidence="5">
        <text>L-serine + acetyl-CoA = O-acetyl-L-serine + CoA</text>
        <dbReference type="Rhea" id="RHEA:24560"/>
        <dbReference type="ChEBI" id="CHEBI:33384"/>
        <dbReference type="ChEBI" id="CHEBI:57287"/>
        <dbReference type="ChEBI" id="CHEBI:57288"/>
        <dbReference type="ChEBI" id="CHEBI:58340"/>
        <dbReference type="EC" id="2.3.1.30"/>
    </reaction>
</comment>
<reference evidence="7 8" key="1">
    <citation type="submission" date="2023-08" db="EMBL/GenBank/DDBJ databases">
        <title>The draft genome sequence of Paracraurococcus sp. LOR1-02.</title>
        <authorList>
            <person name="Kingkaew E."/>
            <person name="Tanasupawat S."/>
        </authorList>
    </citation>
    <scope>NUCLEOTIDE SEQUENCE [LARGE SCALE GENOMIC DNA]</scope>
    <source>
        <strain evidence="7 8">LOR1-02</strain>
    </source>
</reference>
<gene>
    <name evidence="7" type="ORF">Q7A36_18695</name>
</gene>
<feature type="transmembrane region" description="Helical" evidence="6">
    <location>
        <begin position="21"/>
        <end position="40"/>
    </location>
</feature>
<keyword evidence="3" id="KW-0677">Repeat</keyword>
<comment type="caution">
    <text evidence="7">The sequence shown here is derived from an EMBL/GenBank/DDBJ whole genome shotgun (WGS) entry which is preliminary data.</text>
</comment>
<name>A0ABT9E2S0_9PROT</name>
<dbReference type="InterPro" id="IPR005881">
    <property type="entry name" value="Ser_O-AcTrfase"/>
</dbReference>
<evidence type="ECO:0000256" key="3">
    <source>
        <dbReference type="ARBA" id="ARBA00022737"/>
    </source>
</evidence>
<keyword evidence="8" id="KW-1185">Reference proteome</keyword>
<evidence type="ECO:0000256" key="4">
    <source>
        <dbReference type="ARBA" id="ARBA00023315"/>
    </source>
</evidence>
<dbReference type="PANTHER" id="PTHR42811">
    <property type="entry name" value="SERINE ACETYLTRANSFERASE"/>
    <property type="match status" value="1"/>
</dbReference>
<dbReference type="Gene3D" id="2.160.10.10">
    <property type="entry name" value="Hexapeptide repeat proteins"/>
    <property type="match status" value="1"/>
</dbReference>
<dbReference type="RefSeq" id="WP_305105252.1">
    <property type="nucleotide sequence ID" value="NZ_JAUTWS010000017.1"/>
</dbReference>
<dbReference type="Pfam" id="PF00132">
    <property type="entry name" value="Hexapep"/>
    <property type="match status" value="1"/>
</dbReference>
<evidence type="ECO:0000256" key="6">
    <source>
        <dbReference type="SAM" id="Phobius"/>
    </source>
</evidence>
<dbReference type="InterPro" id="IPR045304">
    <property type="entry name" value="LbH_SAT"/>
</dbReference>
<protein>
    <recommendedName>
        <fullName evidence="5">Serine acetyltransferase</fullName>
        <ecNumber evidence="5">2.3.1.30</ecNumber>
    </recommendedName>
</protein>
<keyword evidence="6" id="KW-0472">Membrane</keyword>
<evidence type="ECO:0000313" key="7">
    <source>
        <dbReference type="EMBL" id="MDO9710390.1"/>
    </source>
</evidence>
<keyword evidence="4 5" id="KW-0012">Acyltransferase</keyword>